<evidence type="ECO:0000313" key="4">
    <source>
        <dbReference type="EMBL" id="APF40440.1"/>
    </source>
</evidence>
<dbReference type="EMBL" id="CP018135">
    <property type="protein sequence ID" value="APF40440.1"/>
    <property type="molecule type" value="Genomic_DNA"/>
</dbReference>
<dbReference type="Gene3D" id="1.10.357.10">
    <property type="entry name" value="Tetracycline Repressor, domain 2"/>
    <property type="match status" value="1"/>
</dbReference>
<sequence>MLLSRRDINKAETRAAIARSAVEILKTSGIEGLTADKIAESAGVSRRTFFNYFPTVDSALNVPVEQFIEAVLAAVEELDDSVPLSEAAVLAVSQMRDLELYRSVAEMFLLAQSHPPLARLQTETWDSCSLSLAEFLKARYSRPLDLDSFAFVFAITGAGKAAFVYWAQESAGDLSDASLKQLHSYLGDALSTLRDGFPTIRTFSRGA</sequence>
<reference evidence="4 5" key="1">
    <citation type="submission" date="2016-11" db="EMBL/GenBank/DDBJ databases">
        <title>Genome sequencing of Zhihengliuella aestuarii B18 antagonistic to Plasmodiophora brassicae.</title>
        <authorList>
            <person name="Luo Y."/>
        </authorList>
    </citation>
    <scope>NUCLEOTIDE SEQUENCE [LARGE SCALE GENOMIC DNA]</scope>
    <source>
        <strain evidence="4 5">B18</strain>
    </source>
</reference>
<proteinExistence type="predicted"/>
<dbReference type="OrthoDB" id="8688418at2"/>
<dbReference type="InterPro" id="IPR009057">
    <property type="entry name" value="Homeodomain-like_sf"/>
</dbReference>
<keyword evidence="1 2" id="KW-0238">DNA-binding</keyword>
<evidence type="ECO:0000256" key="2">
    <source>
        <dbReference type="PROSITE-ProRule" id="PRU00335"/>
    </source>
</evidence>
<dbReference type="GO" id="GO:0003677">
    <property type="term" value="F:DNA binding"/>
    <property type="evidence" value="ECO:0007669"/>
    <property type="project" value="UniProtKB-UniRule"/>
</dbReference>
<accession>A0A1L2ZML2</accession>
<evidence type="ECO:0000313" key="5">
    <source>
        <dbReference type="Proteomes" id="UP000183530"/>
    </source>
</evidence>
<gene>
    <name evidence="4" type="ORF">BHE16_04760</name>
</gene>
<keyword evidence="5" id="KW-1185">Reference proteome</keyword>
<feature type="DNA-binding region" description="H-T-H motif" evidence="2">
    <location>
        <begin position="34"/>
        <end position="53"/>
    </location>
</feature>
<evidence type="ECO:0000259" key="3">
    <source>
        <dbReference type="PROSITE" id="PS50977"/>
    </source>
</evidence>
<dbReference type="Pfam" id="PF00440">
    <property type="entry name" value="TetR_N"/>
    <property type="match status" value="1"/>
</dbReference>
<dbReference type="InterPro" id="IPR001647">
    <property type="entry name" value="HTH_TetR"/>
</dbReference>
<name>A0A1L2ZML2_9MICC</name>
<dbReference type="RefSeq" id="WP_071893919.1">
    <property type="nucleotide sequence ID" value="NZ_CP018135.1"/>
</dbReference>
<protein>
    <recommendedName>
        <fullName evidence="3">HTH tetR-type domain-containing protein</fullName>
    </recommendedName>
</protein>
<dbReference type="AlphaFoldDB" id="A0A1L2ZML2"/>
<dbReference type="PROSITE" id="PS50977">
    <property type="entry name" value="HTH_TETR_2"/>
    <property type="match status" value="1"/>
</dbReference>
<evidence type="ECO:0000256" key="1">
    <source>
        <dbReference type="ARBA" id="ARBA00023125"/>
    </source>
</evidence>
<dbReference type="STRING" id="556325.BHE16_04760"/>
<dbReference type="Proteomes" id="UP000183530">
    <property type="component" value="Chromosome"/>
</dbReference>
<dbReference type="SUPFAM" id="SSF46689">
    <property type="entry name" value="Homeodomain-like"/>
    <property type="match status" value="1"/>
</dbReference>
<dbReference type="KEGG" id="nae:BHE16_04760"/>
<organism evidence="4 5">
    <name type="scientific">Neomicrococcus aestuarii</name>
    <dbReference type="NCBI Taxonomy" id="556325"/>
    <lineage>
        <taxon>Bacteria</taxon>
        <taxon>Bacillati</taxon>
        <taxon>Actinomycetota</taxon>
        <taxon>Actinomycetes</taxon>
        <taxon>Micrococcales</taxon>
        <taxon>Micrococcaceae</taxon>
        <taxon>Neomicrococcus</taxon>
    </lineage>
</organism>
<feature type="domain" description="HTH tetR-type" evidence="3">
    <location>
        <begin position="11"/>
        <end position="71"/>
    </location>
</feature>